<feature type="transmembrane region" description="Helical" evidence="1">
    <location>
        <begin position="14"/>
        <end position="35"/>
    </location>
</feature>
<dbReference type="Pfam" id="PF20152">
    <property type="entry name" value="DUF6534"/>
    <property type="match status" value="1"/>
</dbReference>
<evidence type="ECO:0000313" key="3">
    <source>
        <dbReference type="EMBL" id="KZT29348.1"/>
    </source>
</evidence>
<evidence type="ECO:0000256" key="1">
    <source>
        <dbReference type="SAM" id="Phobius"/>
    </source>
</evidence>
<organism evidence="3 4">
    <name type="scientific">Neolentinus lepideus HHB14362 ss-1</name>
    <dbReference type="NCBI Taxonomy" id="1314782"/>
    <lineage>
        <taxon>Eukaryota</taxon>
        <taxon>Fungi</taxon>
        <taxon>Dikarya</taxon>
        <taxon>Basidiomycota</taxon>
        <taxon>Agaricomycotina</taxon>
        <taxon>Agaricomycetes</taxon>
        <taxon>Gloeophyllales</taxon>
        <taxon>Gloeophyllaceae</taxon>
        <taxon>Neolentinus</taxon>
    </lineage>
</organism>
<dbReference type="InterPro" id="IPR045339">
    <property type="entry name" value="DUF6534"/>
</dbReference>
<dbReference type="PANTHER" id="PTHR40465">
    <property type="entry name" value="CHROMOSOME 1, WHOLE GENOME SHOTGUN SEQUENCE"/>
    <property type="match status" value="1"/>
</dbReference>
<dbReference type="InParanoid" id="A0A165V932"/>
<evidence type="ECO:0000313" key="4">
    <source>
        <dbReference type="Proteomes" id="UP000076761"/>
    </source>
</evidence>
<accession>A0A165V932</accession>
<gene>
    <name evidence="3" type="ORF">NEOLEDRAFT_1238793</name>
</gene>
<feature type="transmembrane region" description="Helical" evidence="1">
    <location>
        <begin position="156"/>
        <end position="181"/>
    </location>
</feature>
<feature type="domain" description="DUF6534" evidence="2">
    <location>
        <begin position="166"/>
        <end position="254"/>
    </location>
</feature>
<name>A0A165V932_9AGAM</name>
<proteinExistence type="predicted"/>
<dbReference type="OrthoDB" id="2681808at2759"/>
<dbReference type="Proteomes" id="UP000076761">
    <property type="component" value="Unassembled WGS sequence"/>
</dbReference>
<sequence>MNIPGIAGVVGPLLMGYLISYLLQGVLVVQVFIFCNQPRYSTDRWPVKATVWSLFGLEVLSSVFVTIVAWNQLAFGWGDLTVLERPIWAFDYIVFLHALISLCVQLFFCWRITLFRNGRILAAILVPISLLQTGMGMYCGIKLWMLDDAAKLYKYIAAATVWLGGSAFCDITIAISMVYLIRQTSRQSEFRATYSLLMRPMMICLETGIFTAFVSTLHLILLLVVRHNNTHFVFMFLTSKLYSNTVLVALNSRRNSSDTQVHISRRQATLAHPTSQSSWGAELQRIQPARISDRMPTAVYISTPASTGKDDEVALSDAKVSAVNDY</sequence>
<keyword evidence="4" id="KW-1185">Reference proteome</keyword>
<reference evidence="3 4" key="1">
    <citation type="journal article" date="2016" name="Mol. Biol. Evol.">
        <title>Comparative Genomics of Early-Diverging Mushroom-Forming Fungi Provides Insights into the Origins of Lignocellulose Decay Capabilities.</title>
        <authorList>
            <person name="Nagy L.G."/>
            <person name="Riley R."/>
            <person name="Tritt A."/>
            <person name="Adam C."/>
            <person name="Daum C."/>
            <person name="Floudas D."/>
            <person name="Sun H."/>
            <person name="Yadav J.S."/>
            <person name="Pangilinan J."/>
            <person name="Larsson K.H."/>
            <person name="Matsuura K."/>
            <person name="Barry K."/>
            <person name="Labutti K."/>
            <person name="Kuo R."/>
            <person name="Ohm R.A."/>
            <person name="Bhattacharya S.S."/>
            <person name="Shirouzu T."/>
            <person name="Yoshinaga Y."/>
            <person name="Martin F.M."/>
            <person name="Grigoriev I.V."/>
            <person name="Hibbett D.S."/>
        </authorList>
    </citation>
    <scope>NUCLEOTIDE SEQUENCE [LARGE SCALE GENOMIC DNA]</scope>
    <source>
        <strain evidence="3 4">HHB14362 ss-1</strain>
    </source>
</reference>
<feature type="transmembrane region" description="Helical" evidence="1">
    <location>
        <begin position="202"/>
        <end position="225"/>
    </location>
</feature>
<dbReference type="PANTHER" id="PTHR40465:SF1">
    <property type="entry name" value="DUF6534 DOMAIN-CONTAINING PROTEIN"/>
    <property type="match status" value="1"/>
</dbReference>
<dbReference type="STRING" id="1314782.A0A165V932"/>
<keyword evidence="1" id="KW-0472">Membrane</keyword>
<evidence type="ECO:0000259" key="2">
    <source>
        <dbReference type="Pfam" id="PF20152"/>
    </source>
</evidence>
<keyword evidence="1" id="KW-1133">Transmembrane helix</keyword>
<dbReference type="EMBL" id="KV425554">
    <property type="protein sequence ID" value="KZT29348.1"/>
    <property type="molecule type" value="Genomic_DNA"/>
</dbReference>
<dbReference type="AlphaFoldDB" id="A0A165V932"/>
<keyword evidence="1" id="KW-0812">Transmembrane</keyword>
<feature type="transmembrane region" description="Helical" evidence="1">
    <location>
        <begin position="90"/>
        <end position="108"/>
    </location>
</feature>
<protein>
    <recommendedName>
        <fullName evidence="2">DUF6534 domain-containing protein</fullName>
    </recommendedName>
</protein>
<feature type="transmembrane region" description="Helical" evidence="1">
    <location>
        <begin position="47"/>
        <end position="70"/>
    </location>
</feature>
<feature type="transmembrane region" description="Helical" evidence="1">
    <location>
        <begin position="120"/>
        <end position="144"/>
    </location>
</feature>